<gene>
    <name evidence="1" type="ORF">OA86_12070</name>
</gene>
<evidence type="ECO:0000313" key="2">
    <source>
        <dbReference type="Proteomes" id="UP000031473"/>
    </source>
</evidence>
<comment type="caution">
    <text evidence="1">The sequence shown here is derived from an EMBL/GenBank/DDBJ whole genome shotgun (WGS) entry which is preliminary data.</text>
</comment>
<evidence type="ECO:0000313" key="1">
    <source>
        <dbReference type="EMBL" id="KIA88246.1"/>
    </source>
</evidence>
<proteinExistence type="predicted"/>
<name>A0A0C1CV85_9FLAO</name>
<organism evidence="1 2">
    <name type="scientific">Kaistella jeonii</name>
    <dbReference type="NCBI Taxonomy" id="266749"/>
    <lineage>
        <taxon>Bacteria</taxon>
        <taxon>Pseudomonadati</taxon>
        <taxon>Bacteroidota</taxon>
        <taxon>Flavobacteriia</taxon>
        <taxon>Flavobacteriales</taxon>
        <taxon>Weeksellaceae</taxon>
        <taxon>Chryseobacterium group</taxon>
        <taxon>Kaistella</taxon>
    </lineage>
</organism>
<dbReference type="Gene3D" id="2.40.160.60">
    <property type="entry name" value="Outer membrane protein transport protein (OMPP1/FadL/TodX)"/>
    <property type="match status" value="1"/>
</dbReference>
<dbReference type="STRING" id="266749.SAMN05421876_11173"/>
<dbReference type="SUPFAM" id="SSF56935">
    <property type="entry name" value="Porins"/>
    <property type="match status" value="1"/>
</dbReference>
<dbReference type="AlphaFoldDB" id="A0A0C1CV85"/>
<reference evidence="1 2" key="1">
    <citation type="submission" date="2014-10" db="EMBL/GenBank/DDBJ databases">
        <title>Kaistella jeonii genome.</title>
        <authorList>
            <person name="Clayton J.T."/>
            <person name="Newman J.D."/>
        </authorList>
    </citation>
    <scope>NUCLEOTIDE SEQUENCE [LARGE SCALE GENOMIC DNA]</scope>
    <source>
        <strain evidence="1 2">DSM 17048</strain>
    </source>
</reference>
<accession>A0A0C1CV85</accession>
<dbReference type="NCBIfam" id="NF033709">
    <property type="entry name" value="PorV_fam"/>
    <property type="match status" value="1"/>
</dbReference>
<dbReference type="EMBL" id="JSYL01000009">
    <property type="protein sequence ID" value="KIA88246.1"/>
    <property type="molecule type" value="Genomic_DNA"/>
</dbReference>
<sequence>MMKKIFFTLFIFYGIFSEAQIVRKYSNEFLNIGAGARGLAMGGAVISSQGDVYSPMWNPAGLIGIDRDWQGAAMHAEYFESIAKYDYIAYAKPLDNNGGVFAISVVRLGVDNILNTTQLIDAEGNIDYDKITSFSQSDYAALLSYAFRPGGDQHLAVGINAKLVYRNVGKFASGYGFGFDVGVLYKTDTGWNYGAMLRDATTTVNFWTVNQSELSAIVNGEEFNPAPKDKLEITMPKLNIGISRNFEISRDLELLPEAGVNIDFAKTAALISTSFASITPYAGAELKFQDIIFVRVGVNRFQTITDIEDLKRKISFQPSAGIGIKYQGLTLDYAITNSGIGGSNFYSNFFSLKLDMGDFRN</sequence>
<protein>
    <recommendedName>
        <fullName evidence="3">PorV/PorQ family protein</fullName>
    </recommendedName>
</protein>
<evidence type="ECO:0008006" key="3">
    <source>
        <dbReference type="Google" id="ProtNLM"/>
    </source>
</evidence>
<dbReference type="Proteomes" id="UP000031473">
    <property type="component" value="Unassembled WGS sequence"/>
</dbReference>
<keyword evidence="2" id="KW-1185">Reference proteome</keyword>